<keyword evidence="1" id="KW-0812">Transmembrane</keyword>
<evidence type="ECO:0000313" key="3">
    <source>
        <dbReference type="Proteomes" id="UP000295263"/>
    </source>
</evidence>
<dbReference type="Proteomes" id="UP000295263">
    <property type="component" value="Unassembled WGS sequence"/>
</dbReference>
<gene>
    <name evidence="2" type="ORF">EC841_1171</name>
</gene>
<feature type="non-terminal residue" evidence="2">
    <location>
        <position position="180"/>
    </location>
</feature>
<accession>A0ABD7Q9I4</accession>
<evidence type="ECO:0008006" key="4">
    <source>
        <dbReference type="Google" id="ProtNLM"/>
    </source>
</evidence>
<proteinExistence type="predicted"/>
<dbReference type="EMBL" id="SLYQ01000017">
    <property type="protein sequence ID" value="TCQ69180.1"/>
    <property type="molecule type" value="Genomic_DNA"/>
</dbReference>
<comment type="caution">
    <text evidence="2">The sequence shown here is derived from an EMBL/GenBank/DDBJ whole genome shotgun (WGS) entry which is preliminary data.</text>
</comment>
<protein>
    <recommendedName>
        <fullName evidence="4">Type VI secretion protein VasK</fullName>
    </recommendedName>
</protein>
<name>A0ABD7Q9I4_RAOOR</name>
<feature type="transmembrane region" description="Helical" evidence="1">
    <location>
        <begin position="12"/>
        <end position="34"/>
    </location>
</feature>
<organism evidence="2 3">
    <name type="scientific">Raoultella ornithinolytica</name>
    <name type="common">Klebsiella ornithinolytica</name>
    <dbReference type="NCBI Taxonomy" id="54291"/>
    <lineage>
        <taxon>Bacteria</taxon>
        <taxon>Pseudomonadati</taxon>
        <taxon>Pseudomonadota</taxon>
        <taxon>Gammaproteobacteria</taxon>
        <taxon>Enterobacterales</taxon>
        <taxon>Enterobacteriaceae</taxon>
        <taxon>Klebsiella/Raoultella group</taxon>
        <taxon>Raoultella</taxon>
    </lineage>
</organism>
<keyword evidence="1" id="KW-0472">Membrane</keyword>
<sequence length="180" mass="20607">MIEQKIIPNARYGSWGFFLLIIGLAGVSAFLIFINLDSLNSIGISTQKIWTIWGGVFAVLLFGLIGSPVWWRWKQRRNQAVYKPQEPGEKMASLSVEGRVTVPFLPSLKKYLRVRYRLLWRHKVHLLLVTGDEAAIEKLVPGLQQQQWVEGNRTVLIYGGSLTTEPDKEKYTALRKLRRG</sequence>
<reference evidence="2 3" key="1">
    <citation type="submission" date="2019-03" db="EMBL/GenBank/DDBJ databases">
        <title>Genomic analyses of the natural microbiome of Caenorhabditis elegans.</title>
        <authorList>
            <person name="Samuel B."/>
        </authorList>
    </citation>
    <scope>NUCLEOTIDE SEQUENCE [LARGE SCALE GENOMIC DNA]</scope>
    <source>
        <strain evidence="2 3">JUb54</strain>
    </source>
</reference>
<evidence type="ECO:0000256" key="1">
    <source>
        <dbReference type="SAM" id="Phobius"/>
    </source>
</evidence>
<feature type="transmembrane region" description="Helical" evidence="1">
    <location>
        <begin position="49"/>
        <end position="71"/>
    </location>
</feature>
<evidence type="ECO:0000313" key="2">
    <source>
        <dbReference type="EMBL" id="TCQ69180.1"/>
    </source>
</evidence>
<keyword evidence="1" id="KW-1133">Transmembrane helix</keyword>
<dbReference type="AlphaFoldDB" id="A0ABD7Q9I4"/>